<dbReference type="EMBL" id="SSOP01000089">
    <property type="protein sequence ID" value="KAB5591784.1"/>
    <property type="molecule type" value="Genomic_DNA"/>
</dbReference>
<organism evidence="3 4">
    <name type="scientific">Ceratobasidium theobromae</name>
    <dbReference type="NCBI Taxonomy" id="1582974"/>
    <lineage>
        <taxon>Eukaryota</taxon>
        <taxon>Fungi</taxon>
        <taxon>Dikarya</taxon>
        <taxon>Basidiomycota</taxon>
        <taxon>Agaricomycotina</taxon>
        <taxon>Agaricomycetes</taxon>
        <taxon>Cantharellales</taxon>
        <taxon>Ceratobasidiaceae</taxon>
        <taxon>Ceratobasidium</taxon>
    </lineage>
</organism>
<dbReference type="GO" id="GO:0005794">
    <property type="term" value="C:Golgi apparatus"/>
    <property type="evidence" value="ECO:0007669"/>
    <property type="project" value="TreeGrafter"/>
</dbReference>
<dbReference type="AlphaFoldDB" id="A0A5N5QJH5"/>
<feature type="transmembrane region" description="Helical" evidence="2">
    <location>
        <begin position="674"/>
        <end position="692"/>
    </location>
</feature>
<feature type="transmembrane region" description="Helical" evidence="2">
    <location>
        <begin position="40"/>
        <end position="59"/>
    </location>
</feature>
<dbReference type="InterPro" id="IPR040410">
    <property type="entry name" value="UPF0658_Golgi"/>
</dbReference>
<gene>
    <name evidence="3" type="ORF">CTheo_4776</name>
</gene>
<dbReference type="PANTHER" id="PTHR34391:SF2">
    <property type="entry name" value="TRP C-TERMINAL DOMAIN-CONTAINING PROTEIN"/>
    <property type="match status" value="1"/>
</dbReference>
<comment type="caution">
    <text evidence="3">The sequence shown here is derived from an EMBL/GenBank/DDBJ whole genome shotgun (WGS) entry which is preliminary data.</text>
</comment>
<evidence type="ECO:0000256" key="1">
    <source>
        <dbReference type="SAM" id="MobiDB-lite"/>
    </source>
</evidence>
<evidence type="ECO:0000313" key="3">
    <source>
        <dbReference type="EMBL" id="KAB5591784.1"/>
    </source>
</evidence>
<feature type="compositionally biased region" description="Basic residues" evidence="1">
    <location>
        <begin position="272"/>
        <end position="281"/>
    </location>
</feature>
<feature type="transmembrane region" description="Helical" evidence="2">
    <location>
        <begin position="587"/>
        <end position="608"/>
    </location>
</feature>
<evidence type="ECO:0000256" key="2">
    <source>
        <dbReference type="SAM" id="Phobius"/>
    </source>
</evidence>
<keyword evidence="2" id="KW-1133">Transmembrane helix</keyword>
<keyword evidence="4" id="KW-1185">Reference proteome</keyword>
<feature type="transmembrane region" description="Helical" evidence="2">
    <location>
        <begin position="629"/>
        <end position="654"/>
    </location>
</feature>
<protein>
    <recommendedName>
        <fullName evidence="5">Transmembrane protein</fullName>
    </recommendedName>
</protein>
<accession>A0A5N5QJH5</accession>
<feature type="compositionally biased region" description="Low complexity" evidence="1">
    <location>
        <begin position="213"/>
        <end position="227"/>
    </location>
</feature>
<dbReference type="OrthoDB" id="2448307at2759"/>
<feature type="region of interest" description="Disordered" evidence="1">
    <location>
        <begin position="141"/>
        <end position="184"/>
    </location>
</feature>
<feature type="compositionally biased region" description="Basic and acidic residues" evidence="1">
    <location>
        <begin position="157"/>
        <end position="172"/>
    </location>
</feature>
<keyword evidence="2" id="KW-0812">Transmembrane</keyword>
<reference evidence="3 4" key="1">
    <citation type="journal article" date="2019" name="Fungal Biol. Biotechnol.">
        <title>Draft genome sequence of fastidious pathogen Ceratobasidium theobromae, which causes vascular-streak dieback in Theobroma cacao.</title>
        <authorList>
            <person name="Ali S.S."/>
            <person name="Asman A."/>
            <person name="Shao J."/>
            <person name="Firmansyah A.P."/>
            <person name="Susilo A.W."/>
            <person name="Rosmana A."/>
            <person name="McMahon P."/>
            <person name="Junaid M."/>
            <person name="Guest D."/>
            <person name="Kheng T.Y."/>
            <person name="Meinhardt L.W."/>
            <person name="Bailey B.A."/>
        </authorList>
    </citation>
    <scope>NUCLEOTIDE SEQUENCE [LARGE SCALE GENOMIC DNA]</scope>
    <source>
        <strain evidence="3 4">CT2</strain>
    </source>
</reference>
<dbReference type="PANTHER" id="PTHR34391">
    <property type="entry name" value="UPF0658 GOLGI APPARATUS MEMBRANE PROTEIN C1952.10C-RELATED"/>
    <property type="match status" value="1"/>
</dbReference>
<dbReference type="Proteomes" id="UP000383932">
    <property type="component" value="Unassembled WGS sequence"/>
</dbReference>
<evidence type="ECO:0008006" key="5">
    <source>
        <dbReference type="Google" id="ProtNLM"/>
    </source>
</evidence>
<feature type="transmembrane region" description="Helical" evidence="2">
    <location>
        <begin position="734"/>
        <end position="760"/>
    </location>
</feature>
<sequence length="1061" mass="116188">MRAKHILSRITIPNKRLTLGYSIRPDSKYARLTLNRLTTFYFFMSLAHFVLQVVLQLAAHAINVDGRHLVAHILKQARFTMDKFALIENKHFPRTRETDLTLTLCRGIPGQFGLTGKDVCDVLWSQSKGFINDTLEDFLDSSSGSDNRNNESDSDSEDKNKTETKPSDENKTKPPSSTLVTITSSVGSSSSAQIFTIAPSTLPFAIAPVTPASTLSTSSTQETSAATPITSLSRSGSLVAPSATSTIQPGSGLSPSDDSDNDDYRVLQPKQFRSRRGHKQRRSNDVAKQEDGRKVFDREKIRPLSLPPKLRSDSPSSIPVAASADIDATHPDLEAHIQRARVPPVTNSFVARSRQGQNVEFVPVAPRTFEFKRIVSTRLARSHASIGSKWWKRALYPRTLTMQDRQNVTITPVFSFGSRDDDNMEVASKVEGMGSAVALKSSSEQPKLVSIKVSGLMSHESGSASTMAQSGGSSNTALFGEVTLSPGCALALSWPAQVLRDFSREDLAMIGFQAWLLGMSIVAILNESVPHLVAGLFTQALSTGWSAFQMARSSSFKSQYETVVVRGACSGVDVLPDYFSHRTKDEIPIVVFNGVFLVAMLVVSWRMCKVYGWQTFKRIGASRVMNRAYRLVLAFSINLQVALYFFVTSTVMWVDALLNGPVARFAEHASIYKGVFITSILLLLPWLVLGWIGVRRENKHMMHAFLVISMLFITAWAAMFASDVYRWTFATWPFFAVMTVTSFVVLVSTTGLAIVCRLNFKKGLALFLRSQEILPGTDFTDAIDESEKVGFPTQRSGGELPTFSVAFGQGGNPQPPSQMFPARPPVSKASTLDGGSAIQYSTNPYANGSSDFWGNSVTPTRSASVRTKSSIDTVVRTVREPAIISSEVPRYLLEDSNPPQPSVRRELPQWQEVRRSQVPHWNMANFEPATQTQPRIEPDRTSVVSLGMETTGTGMSLVEVLRDGKWQRVDARELYRTSDVPEVAAHASRFSGAPSPGNDAGQLASTPISPAPAYRPTYMQPQPPPVARGFVGLPGRNVKPRAVGDDRPVGGLGGVAVPAGW</sequence>
<evidence type="ECO:0000313" key="4">
    <source>
        <dbReference type="Proteomes" id="UP000383932"/>
    </source>
</evidence>
<name>A0A5N5QJH5_9AGAM</name>
<feature type="transmembrane region" description="Helical" evidence="2">
    <location>
        <begin position="704"/>
        <end position="722"/>
    </location>
</feature>
<proteinExistence type="predicted"/>
<keyword evidence="2" id="KW-0472">Membrane</keyword>
<feature type="compositionally biased region" description="Polar residues" evidence="1">
    <location>
        <begin position="228"/>
        <end position="248"/>
    </location>
</feature>
<feature type="compositionally biased region" description="Basic and acidic residues" evidence="1">
    <location>
        <begin position="282"/>
        <end position="302"/>
    </location>
</feature>
<feature type="region of interest" description="Disordered" evidence="1">
    <location>
        <begin position="213"/>
        <end position="317"/>
    </location>
</feature>
<feature type="region of interest" description="Disordered" evidence="1">
    <location>
        <begin position="988"/>
        <end position="1029"/>
    </location>
</feature>